<proteinExistence type="predicted"/>
<dbReference type="EMBL" id="CAJVCH010547447">
    <property type="protein sequence ID" value="CAG7828422.1"/>
    <property type="molecule type" value="Genomic_DNA"/>
</dbReference>
<reference evidence="2" key="1">
    <citation type="submission" date="2021-06" db="EMBL/GenBank/DDBJ databases">
        <authorList>
            <person name="Hodson N. C."/>
            <person name="Mongue J. A."/>
            <person name="Jaron S. K."/>
        </authorList>
    </citation>
    <scope>NUCLEOTIDE SEQUENCE</scope>
</reference>
<keyword evidence="3" id="KW-1185">Reference proteome</keyword>
<dbReference type="PANTHER" id="PTHR47331">
    <property type="entry name" value="PHD-TYPE DOMAIN-CONTAINING PROTEIN"/>
    <property type="match status" value="1"/>
</dbReference>
<organism evidence="2 3">
    <name type="scientific">Allacma fusca</name>
    <dbReference type="NCBI Taxonomy" id="39272"/>
    <lineage>
        <taxon>Eukaryota</taxon>
        <taxon>Metazoa</taxon>
        <taxon>Ecdysozoa</taxon>
        <taxon>Arthropoda</taxon>
        <taxon>Hexapoda</taxon>
        <taxon>Collembola</taxon>
        <taxon>Symphypleona</taxon>
        <taxon>Sminthuridae</taxon>
        <taxon>Allacma</taxon>
    </lineage>
</organism>
<comment type="caution">
    <text evidence="2">The sequence shown here is derived from an EMBL/GenBank/DDBJ whole genome shotgun (WGS) entry which is preliminary data.</text>
</comment>
<gene>
    <name evidence="2" type="ORF">AFUS01_LOCUS38350</name>
</gene>
<dbReference type="PANTHER" id="PTHR47331:SF1">
    <property type="entry name" value="GAG-LIKE PROTEIN"/>
    <property type="match status" value="1"/>
</dbReference>
<feature type="compositionally biased region" description="Polar residues" evidence="1">
    <location>
        <begin position="48"/>
        <end position="58"/>
    </location>
</feature>
<feature type="non-terminal residue" evidence="2">
    <location>
        <position position="177"/>
    </location>
</feature>
<dbReference type="AlphaFoldDB" id="A0A8J2L434"/>
<feature type="region of interest" description="Disordered" evidence="1">
    <location>
        <begin position="39"/>
        <end position="58"/>
    </location>
</feature>
<evidence type="ECO:0000256" key="1">
    <source>
        <dbReference type="SAM" id="MobiDB-lite"/>
    </source>
</evidence>
<sequence>MDQLTLERFHQSLDDTKVPPLQKLLDYLDKEMRVLDAATTATSTPSSNHRLNGPTKTYQTHTKSETFTKRCLICTADHPHFKCPKLVEATEGDRRKIVDKAKLCTNCLGTGHVWKDCKSIRNCRTCNQNHHSLLHASLSKGVSKPVTLTTHTVTYTSVRIKLKPTAIVNVTNQAGAG</sequence>
<dbReference type="OrthoDB" id="5989194at2759"/>
<protein>
    <submittedName>
        <fullName evidence="2">Uncharacterized protein</fullName>
    </submittedName>
</protein>
<accession>A0A8J2L434</accession>
<name>A0A8J2L434_9HEXA</name>
<evidence type="ECO:0000313" key="3">
    <source>
        <dbReference type="Proteomes" id="UP000708208"/>
    </source>
</evidence>
<dbReference type="Proteomes" id="UP000708208">
    <property type="component" value="Unassembled WGS sequence"/>
</dbReference>
<evidence type="ECO:0000313" key="2">
    <source>
        <dbReference type="EMBL" id="CAG7828422.1"/>
    </source>
</evidence>